<gene>
    <name evidence="2" type="ORF">ACHAWU_005806</name>
</gene>
<feature type="compositionally biased region" description="Polar residues" evidence="1">
    <location>
        <begin position="29"/>
        <end position="40"/>
    </location>
</feature>
<dbReference type="Proteomes" id="UP001530293">
    <property type="component" value="Unassembled WGS sequence"/>
</dbReference>
<organism evidence="2 3">
    <name type="scientific">Discostella pseudostelligera</name>
    <dbReference type="NCBI Taxonomy" id="259834"/>
    <lineage>
        <taxon>Eukaryota</taxon>
        <taxon>Sar</taxon>
        <taxon>Stramenopiles</taxon>
        <taxon>Ochrophyta</taxon>
        <taxon>Bacillariophyta</taxon>
        <taxon>Coscinodiscophyceae</taxon>
        <taxon>Thalassiosirophycidae</taxon>
        <taxon>Stephanodiscales</taxon>
        <taxon>Stephanodiscaceae</taxon>
        <taxon>Discostella</taxon>
    </lineage>
</organism>
<feature type="compositionally biased region" description="Low complexity" evidence="1">
    <location>
        <begin position="41"/>
        <end position="51"/>
    </location>
</feature>
<evidence type="ECO:0000313" key="2">
    <source>
        <dbReference type="EMBL" id="KAL3762603.1"/>
    </source>
</evidence>
<feature type="region of interest" description="Disordered" evidence="1">
    <location>
        <begin position="1"/>
        <end position="51"/>
    </location>
</feature>
<feature type="compositionally biased region" description="Polar residues" evidence="1">
    <location>
        <begin position="65"/>
        <end position="89"/>
    </location>
</feature>
<accession>A0ABD3MFB1</accession>
<dbReference type="AlphaFoldDB" id="A0ABD3MFB1"/>
<evidence type="ECO:0000313" key="3">
    <source>
        <dbReference type="Proteomes" id="UP001530293"/>
    </source>
</evidence>
<comment type="caution">
    <text evidence="2">The sequence shown here is derived from an EMBL/GenBank/DDBJ whole genome shotgun (WGS) entry which is preliminary data.</text>
</comment>
<dbReference type="EMBL" id="JALLBG020000132">
    <property type="protein sequence ID" value="KAL3762603.1"/>
    <property type="molecule type" value="Genomic_DNA"/>
</dbReference>
<protein>
    <submittedName>
        <fullName evidence="2">Uncharacterized protein</fullName>
    </submittedName>
</protein>
<feature type="region of interest" description="Disordered" evidence="1">
    <location>
        <begin position="65"/>
        <end position="106"/>
    </location>
</feature>
<keyword evidence="3" id="KW-1185">Reference proteome</keyword>
<evidence type="ECO:0000256" key="1">
    <source>
        <dbReference type="SAM" id="MobiDB-lite"/>
    </source>
</evidence>
<reference evidence="2 3" key="1">
    <citation type="submission" date="2024-10" db="EMBL/GenBank/DDBJ databases">
        <title>Updated reference genomes for cyclostephanoid diatoms.</title>
        <authorList>
            <person name="Roberts W.R."/>
            <person name="Alverson A.J."/>
        </authorList>
    </citation>
    <scope>NUCLEOTIDE SEQUENCE [LARGE SCALE GENOMIC DNA]</scope>
    <source>
        <strain evidence="2 3">AJA232-27</strain>
    </source>
</reference>
<sequence length="211" mass="23914">MPRISSSREHRRRSSCDGSMNRRRRAALIQSSFGSQMCTRQSMDSTSSTQSSWDSLRNYLFSYQEPTKQPSSSNPNDQDSFSRPPSLVNSETSVQTTSSESSPPRPLTALDRYYALQRASLAHHAFQRSSLPHQLNLPSQSYAYGSSMPQKPISSSYPSLSGTGASFLPQTHCEEESWGQFVDEIEPDEIPSFNYRRYQAILNRTGRAYYR</sequence>
<name>A0ABD3MFB1_9STRA</name>
<proteinExistence type="predicted"/>
<feature type="compositionally biased region" description="Low complexity" evidence="1">
    <location>
        <begin position="90"/>
        <end position="102"/>
    </location>
</feature>